<feature type="compositionally biased region" description="Acidic residues" evidence="3">
    <location>
        <begin position="16"/>
        <end position="50"/>
    </location>
</feature>
<dbReference type="GeneID" id="14918452"/>
<dbReference type="OrthoDB" id="10038011at2759"/>
<keyword evidence="6" id="KW-1185">Reference proteome</keyword>
<dbReference type="KEGG" id="acan:ACA1_057430"/>
<feature type="compositionally biased region" description="Acidic residues" evidence="3">
    <location>
        <begin position="243"/>
        <end position="274"/>
    </location>
</feature>
<dbReference type="RefSeq" id="XP_004339121.1">
    <property type="nucleotide sequence ID" value="XM_004339073.1"/>
</dbReference>
<feature type="compositionally biased region" description="Basic residues" evidence="3">
    <location>
        <begin position="523"/>
        <end position="534"/>
    </location>
</feature>
<accession>L8GX39</accession>
<evidence type="ECO:0000256" key="2">
    <source>
        <dbReference type="ARBA" id="ARBA00023242"/>
    </source>
</evidence>
<feature type="region of interest" description="Disordered" evidence="3">
    <location>
        <begin position="167"/>
        <end position="196"/>
    </location>
</feature>
<dbReference type="VEuPathDB" id="AmoebaDB:ACA1_057430"/>
<sequence length="615" mass="68479">MEEVASDSSVVSEVVEMAEEDEEEEIEEIEEEIMEEEIEEMEEEVEEGAEEAYPTISYKSKSSVGNTASSTSTQKSPKSSSATQRSPSTAVTAKASSSSSTTMLEGSNIHFSADGKKLCSHSTKVCKQRRMEGRGFCIKHILEDPTSGFQQCEYLCKKKGNRRCTNPILGLQPRTAAKRGQGKAGGAGGKSRADLRSNKGAHTALMSVLAKHGIPEKSPKRKGATTPNAKKIKSEETQSAGAAEEEESSDEFPSDEEENGEEADVESGSEDAISDLDRDYDNDAFIPDSFLWHLEHDSAPESDPLQDQQVLTEEELLQRRKAKVLKLLQLYKLQYYRLQDNLQSTYELYNKKVALEREKMGLAGEGKRHHGKGVIDKRNKPKQGQKQEDQLRALYIHSKEAKVKLDDTIGYCHVPECRLRALAPSDFCRTHILRDPQQQLYIGCTYAKGEWHAARGHTCGQPILRTTQPPLCDAHMDASAEQQELAAALASHKKKNNNKKRKASQLLEERDKDKARERESKTSARKKSAGKGKRKETNNNINKTATATADWMGITSQNASQFPLALVLAKVDHNVGIIQEKRGLLLDEENKRRQQQQQQQQEDSDDVEEEATAAS</sequence>
<feature type="compositionally biased region" description="Basic and acidic residues" evidence="3">
    <location>
        <begin position="582"/>
        <end position="592"/>
    </location>
</feature>
<feature type="compositionally biased region" description="Low complexity" evidence="3">
    <location>
        <begin position="1"/>
        <end position="15"/>
    </location>
</feature>
<evidence type="ECO:0000313" key="6">
    <source>
        <dbReference type="Proteomes" id="UP000011083"/>
    </source>
</evidence>
<comment type="subcellular location">
    <subcellularLocation>
        <location evidence="1">Nucleus</location>
    </subcellularLocation>
</comment>
<feature type="region of interest" description="Disordered" evidence="3">
    <location>
        <begin position="1"/>
        <end position="103"/>
    </location>
</feature>
<protein>
    <recommendedName>
        <fullName evidence="4">KANL2-like probable zinc-finger domain-containing protein</fullName>
    </recommendedName>
</protein>
<gene>
    <name evidence="5" type="ORF">ACA1_057430</name>
</gene>
<evidence type="ECO:0000256" key="3">
    <source>
        <dbReference type="SAM" id="MobiDB-lite"/>
    </source>
</evidence>
<organism evidence="5 6">
    <name type="scientific">Acanthamoeba castellanii (strain ATCC 30010 / Neff)</name>
    <dbReference type="NCBI Taxonomy" id="1257118"/>
    <lineage>
        <taxon>Eukaryota</taxon>
        <taxon>Amoebozoa</taxon>
        <taxon>Discosea</taxon>
        <taxon>Longamoebia</taxon>
        <taxon>Centramoebida</taxon>
        <taxon>Acanthamoebidae</taxon>
        <taxon>Acanthamoeba</taxon>
    </lineage>
</organism>
<feature type="region of interest" description="Disordered" evidence="3">
    <location>
        <begin position="210"/>
        <end position="276"/>
    </location>
</feature>
<keyword evidence="2" id="KW-0539">Nucleus</keyword>
<proteinExistence type="predicted"/>
<reference evidence="5 6" key="1">
    <citation type="journal article" date="2013" name="Genome Biol.">
        <title>Genome of Acanthamoeba castellanii highlights extensive lateral gene transfer and early evolution of tyrosine kinase signaling.</title>
        <authorList>
            <person name="Clarke M."/>
            <person name="Lohan A.J."/>
            <person name="Liu B."/>
            <person name="Lagkouvardos I."/>
            <person name="Roy S."/>
            <person name="Zafar N."/>
            <person name="Bertelli C."/>
            <person name="Schilde C."/>
            <person name="Kianianmomeni A."/>
            <person name="Burglin T.R."/>
            <person name="Frech C."/>
            <person name="Turcotte B."/>
            <person name="Kopec K.O."/>
            <person name="Synnott J.M."/>
            <person name="Choo C."/>
            <person name="Paponov I."/>
            <person name="Finkler A."/>
            <person name="Soon Heng Tan C."/>
            <person name="Hutchins A.P."/>
            <person name="Weinmeier T."/>
            <person name="Rattei T."/>
            <person name="Chu J.S."/>
            <person name="Gimenez G."/>
            <person name="Irimia M."/>
            <person name="Rigden D.J."/>
            <person name="Fitzpatrick D.A."/>
            <person name="Lorenzo-Morales J."/>
            <person name="Bateman A."/>
            <person name="Chiu C.H."/>
            <person name="Tang P."/>
            <person name="Hegemann P."/>
            <person name="Fromm H."/>
            <person name="Raoult D."/>
            <person name="Greub G."/>
            <person name="Miranda-Saavedra D."/>
            <person name="Chen N."/>
            <person name="Nash P."/>
            <person name="Ginger M.L."/>
            <person name="Horn M."/>
            <person name="Schaap P."/>
            <person name="Caler L."/>
            <person name="Loftus B."/>
        </authorList>
    </citation>
    <scope>NUCLEOTIDE SEQUENCE [LARGE SCALE GENOMIC DNA]</scope>
    <source>
        <strain evidence="5 6">Neff</strain>
    </source>
</reference>
<dbReference type="AlphaFoldDB" id="L8GX39"/>
<evidence type="ECO:0000313" key="5">
    <source>
        <dbReference type="EMBL" id="ELR17108.1"/>
    </source>
</evidence>
<evidence type="ECO:0000256" key="1">
    <source>
        <dbReference type="ARBA" id="ARBA00004123"/>
    </source>
</evidence>
<evidence type="ECO:0000259" key="4">
    <source>
        <dbReference type="Pfam" id="PF13891"/>
    </source>
</evidence>
<feature type="compositionally biased region" description="Polar residues" evidence="3">
    <location>
        <begin position="57"/>
        <end position="66"/>
    </location>
</feature>
<feature type="domain" description="KANL2-like probable zinc-finger" evidence="4">
    <location>
        <begin position="119"/>
        <end position="172"/>
    </location>
</feature>
<dbReference type="EMBL" id="KB007974">
    <property type="protein sequence ID" value="ELR17108.1"/>
    <property type="molecule type" value="Genomic_DNA"/>
</dbReference>
<dbReference type="GO" id="GO:0005634">
    <property type="term" value="C:nucleus"/>
    <property type="evidence" value="ECO:0007669"/>
    <property type="project" value="UniProtKB-SubCell"/>
</dbReference>
<dbReference type="OMA" id="FPPENQQ"/>
<name>L8GX39_ACACF</name>
<feature type="region of interest" description="Disordered" evidence="3">
    <location>
        <begin position="489"/>
        <end position="543"/>
    </location>
</feature>
<dbReference type="InterPro" id="IPR025927">
    <property type="entry name" value="Znf_KANL2-like"/>
</dbReference>
<dbReference type="PANTHER" id="PTHR16198">
    <property type="match status" value="1"/>
</dbReference>
<feature type="compositionally biased region" description="Basic residues" evidence="3">
    <location>
        <begin position="491"/>
        <end position="503"/>
    </location>
</feature>
<feature type="region of interest" description="Disordered" evidence="3">
    <location>
        <begin position="365"/>
        <end position="388"/>
    </location>
</feature>
<dbReference type="Pfam" id="PF13891">
    <property type="entry name" value="zf-C3HC3H_KANSL2"/>
    <property type="match status" value="2"/>
</dbReference>
<dbReference type="PANTHER" id="PTHR16198:SF2">
    <property type="entry name" value="INO80 COMPLEX SUBUNIT D"/>
    <property type="match status" value="1"/>
</dbReference>
<feature type="compositionally biased region" description="Acidic residues" evidence="3">
    <location>
        <begin position="602"/>
        <end position="615"/>
    </location>
</feature>
<feature type="compositionally biased region" description="Basic and acidic residues" evidence="3">
    <location>
        <begin position="507"/>
        <end position="522"/>
    </location>
</feature>
<feature type="domain" description="KANL2-like probable zinc-finger" evidence="4">
    <location>
        <begin position="414"/>
        <end position="476"/>
    </location>
</feature>
<feature type="compositionally biased region" description="Low complexity" evidence="3">
    <location>
        <begin position="67"/>
        <end position="102"/>
    </location>
</feature>
<dbReference type="Proteomes" id="UP000011083">
    <property type="component" value="Unassembled WGS sequence"/>
</dbReference>
<feature type="region of interest" description="Disordered" evidence="3">
    <location>
        <begin position="582"/>
        <end position="615"/>
    </location>
</feature>